<dbReference type="Bgee" id="ENSLACG00000018233">
    <property type="expression patterns" value="Expressed in muscle tissue and 6 other cell types or tissues"/>
</dbReference>
<dbReference type="InParanoid" id="H3BFT4"/>
<dbReference type="eggNOG" id="KOG1069">
    <property type="taxonomic scope" value="Eukaryota"/>
</dbReference>
<evidence type="ECO:0000313" key="8">
    <source>
        <dbReference type="Ensembl" id="ENSLACP00000020755.1"/>
    </source>
</evidence>
<dbReference type="Ensembl" id="ENSLACT00000020895.1">
    <property type="protein sequence ID" value="ENSLACP00000020755.1"/>
    <property type="gene ID" value="ENSLACG00000018233.1"/>
</dbReference>
<dbReference type="GO" id="GO:0016075">
    <property type="term" value="P:rRNA catabolic process"/>
    <property type="evidence" value="ECO:0007669"/>
    <property type="project" value="TreeGrafter"/>
</dbReference>
<organism evidence="8 9">
    <name type="scientific">Latimeria chalumnae</name>
    <name type="common">Coelacanth</name>
    <dbReference type="NCBI Taxonomy" id="7897"/>
    <lineage>
        <taxon>Eukaryota</taxon>
        <taxon>Metazoa</taxon>
        <taxon>Chordata</taxon>
        <taxon>Craniata</taxon>
        <taxon>Vertebrata</taxon>
        <taxon>Euteleostomi</taxon>
        <taxon>Coelacanthiformes</taxon>
        <taxon>Coelacanthidae</taxon>
        <taxon>Latimeria</taxon>
    </lineage>
</organism>
<evidence type="ECO:0000259" key="7">
    <source>
        <dbReference type="Pfam" id="PF03725"/>
    </source>
</evidence>
<accession>H3BFT4</accession>
<dbReference type="FunCoup" id="H3BFT4">
    <property type="interactions" value="1285"/>
</dbReference>
<evidence type="ECO:0000256" key="3">
    <source>
        <dbReference type="ARBA" id="ARBA00022552"/>
    </source>
</evidence>
<dbReference type="SUPFAM" id="SSF55666">
    <property type="entry name" value="Ribonuclease PH domain 2-like"/>
    <property type="match status" value="1"/>
</dbReference>
<dbReference type="Pfam" id="PF03725">
    <property type="entry name" value="RNase_PH_C"/>
    <property type="match status" value="1"/>
</dbReference>
<evidence type="ECO:0000256" key="5">
    <source>
        <dbReference type="ARBA" id="ARBA00023242"/>
    </source>
</evidence>
<feature type="domain" description="Exoribonuclease phosphorolytic" evidence="6">
    <location>
        <begin position="18"/>
        <end position="135"/>
    </location>
</feature>
<dbReference type="CDD" id="cd11372">
    <property type="entry name" value="RNase_PH_RRP46"/>
    <property type="match status" value="1"/>
</dbReference>
<keyword evidence="5" id="KW-0539">Nucleus</keyword>
<dbReference type="InterPro" id="IPR020568">
    <property type="entry name" value="Ribosomal_Su5_D2-typ_SF"/>
</dbReference>
<evidence type="ECO:0000256" key="2">
    <source>
        <dbReference type="ARBA" id="ARBA00006678"/>
    </source>
</evidence>
<dbReference type="GO" id="GO:0034475">
    <property type="term" value="P:U4 snRNA 3'-end processing"/>
    <property type="evidence" value="ECO:0007669"/>
    <property type="project" value="TreeGrafter"/>
</dbReference>
<dbReference type="PANTHER" id="PTHR11953:SF1">
    <property type="entry name" value="EXOSOME COMPLEX COMPONENT RRP46"/>
    <property type="match status" value="1"/>
</dbReference>
<keyword evidence="4" id="KW-0271">Exosome</keyword>
<proteinExistence type="inferred from homology"/>
<dbReference type="InterPro" id="IPR036345">
    <property type="entry name" value="ExoRNase_PH_dom2_sf"/>
</dbReference>
<dbReference type="Proteomes" id="UP000008672">
    <property type="component" value="Unassembled WGS sequence"/>
</dbReference>
<dbReference type="GO" id="GO:0003723">
    <property type="term" value="F:RNA binding"/>
    <property type="evidence" value="ECO:0007669"/>
    <property type="project" value="TreeGrafter"/>
</dbReference>
<dbReference type="InterPro" id="IPR015847">
    <property type="entry name" value="ExoRNase_PH_dom2"/>
</dbReference>
<reference evidence="8" key="2">
    <citation type="submission" date="2025-08" db="UniProtKB">
        <authorList>
            <consortium name="Ensembl"/>
        </authorList>
    </citation>
    <scope>IDENTIFICATION</scope>
</reference>
<dbReference type="AlphaFoldDB" id="H3BFT4"/>
<dbReference type="GO" id="GO:0071051">
    <property type="term" value="P:poly(A)-dependent snoRNA 3'-end processing"/>
    <property type="evidence" value="ECO:0007669"/>
    <property type="project" value="TreeGrafter"/>
</dbReference>
<evidence type="ECO:0000313" key="9">
    <source>
        <dbReference type="Proteomes" id="UP000008672"/>
    </source>
</evidence>
<sequence length="198" mass="20996">VAAPGDAGMETGGAGCALRPFGCEQNLLSRPDGSATFVQVTMAAATSTYSKMQTKPSKKPFLNVKLLLSGSNFLLPISEKIKEQMIRKTCEAVILTALHPRTSVTVILQIVHDAGALLSCCLNAACMALMDAGLPMKSLFCGVSCGIDLDKNILLDPVAKQEKECRSLLTFAIDSTENKVLMSSTSGTYSIEEVGGRF</sequence>
<dbReference type="InterPro" id="IPR027408">
    <property type="entry name" value="PNPase/RNase_PH_dom_sf"/>
</dbReference>
<dbReference type="GO" id="GO:0006364">
    <property type="term" value="P:rRNA processing"/>
    <property type="evidence" value="ECO:0007669"/>
    <property type="project" value="UniProtKB-KW"/>
</dbReference>
<dbReference type="EMBL" id="AFYH01010054">
    <property type="status" value="NOT_ANNOTATED_CDS"/>
    <property type="molecule type" value="Genomic_DNA"/>
</dbReference>
<evidence type="ECO:0000259" key="6">
    <source>
        <dbReference type="Pfam" id="PF01138"/>
    </source>
</evidence>
<dbReference type="GO" id="GO:0000176">
    <property type="term" value="C:nuclear exosome (RNase complex)"/>
    <property type="evidence" value="ECO:0007669"/>
    <property type="project" value="TreeGrafter"/>
</dbReference>
<dbReference type="GO" id="GO:0000177">
    <property type="term" value="C:cytoplasmic exosome (RNase complex)"/>
    <property type="evidence" value="ECO:0007669"/>
    <property type="project" value="TreeGrafter"/>
</dbReference>
<comment type="similarity">
    <text evidence="2">Belongs to the RNase PH family.</text>
</comment>
<dbReference type="Pfam" id="PF01138">
    <property type="entry name" value="RNase_PH"/>
    <property type="match status" value="1"/>
</dbReference>
<dbReference type="GO" id="GO:0071028">
    <property type="term" value="P:nuclear mRNA surveillance"/>
    <property type="evidence" value="ECO:0007669"/>
    <property type="project" value="TreeGrafter"/>
</dbReference>
<dbReference type="EMBL" id="AFYH01010055">
    <property type="status" value="NOT_ANNOTATED_CDS"/>
    <property type="molecule type" value="Genomic_DNA"/>
</dbReference>
<gene>
    <name evidence="8" type="primary">EXOSC5</name>
</gene>
<feature type="domain" description="Exoribonuclease phosphorolytic" evidence="7">
    <location>
        <begin position="139"/>
        <end position="192"/>
    </location>
</feature>
<dbReference type="InterPro" id="IPR050080">
    <property type="entry name" value="RNase_PH"/>
</dbReference>
<dbReference type="Gene3D" id="3.30.230.70">
    <property type="entry name" value="GHMP Kinase, N-terminal domain"/>
    <property type="match status" value="1"/>
</dbReference>
<keyword evidence="9" id="KW-1185">Reference proteome</keyword>
<name>H3BFT4_LATCH</name>
<dbReference type="GeneTree" id="ENSGT00940000153348"/>
<reference evidence="9" key="1">
    <citation type="submission" date="2011-08" db="EMBL/GenBank/DDBJ databases">
        <title>The draft genome of Latimeria chalumnae.</title>
        <authorList>
            <person name="Di Palma F."/>
            <person name="Alfoldi J."/>
            <person name="Johnson J."/>
            <person name="Berlin A."/>
            <person name="Gnerre S."/>
            <person name="Jaffe D."/>
            <person name="MacCallum I."/>
            <person name="Young S."/>
            <person name="Walker B.J."/>
            <person name="Lander E."/>
            <person name="Lindblad-Toh K."/>
        </authorList>
    </citation>
    <scope>NUCLEOTIDE SEQUENCE [LARGE SCALE GENOMIC DNA]</scope>
    <source>
        <strain evidence="9">Wild caught</strain>
    </source>
</reference>
<dbReference type="InterPro" id="IPR001247">
    <property type="entry name" value="ExoRNase_PH_dom1"/>
</dbReference>
<dbReference type="OMA" id="CIINEQG"/>
<dbReference type="PANTHER" id="PTHR11953">
    <property type="entry name" value="EXOSOME COMPLEX COMPONENT"/>
    <property type="match status" value="1"/>
</dbReference>
<dbReference type="STRING" id="7897.ENSLACP00000020755"/>
<protein>
    <submittedName>
        <fullName evidence="8">Exosome component 5</fullName>
    </submittedName>
</protein>
<evidence type="ECO:0000256" key="4">
    <source>
        <dbReference type="ARBA" id="ARBA00022835"/>
    </source>
</evidence>
<reference evidence="8" key="3">
    <citation type="submission" date="2025-09" db="UniProtKB">
        <authorList>
            <consortium name="Ensembl"/>
        </authorList>
    </citation>
    <scope>IDENTIFICATION</scope>
</reference>
<dbReference type="GO" id="GO:0005730">
    <property type="term" value="C:nucleolus"/>
    <property type="evidence" value="ECO:0007669"/>
    <property type="project" value="TreeGrafter"/>
</dbReference>
<dbReference type="HOGENOM" id="CLU_063514_2_3_1"/>
<keyword evidence="3" id="KW-0698">rRNA processing</keyword>
<dbReference type="SUPFAM" id="SSF54211">
    <property type="entry name" value="Ribosomal protein S5 domain 2-like"/>
    <property type="match status" value="1"/>
</dbReference>
<dbReference type="EMBL" id="AFYH01010053">
    <property type="status" value="NOT_ANNOTATED_CDS"/>
    <property type="molecule type" value="Genomic_DNA"/>
</dbReference>
<comment type="subcellular location">
    <subcellularLocation>
        <location evidence="1">Nucleus</location>
    </subcellularLocation>
</comment>
<evidence type="ECO:0000256" key="1">
    <source>
        <dbReference type="ARBA" id="ARBA00004123"/>
    </source>
</evidence>